<proteinExistence type="predicted"/>
<feature type="region of interest" description="Disordered" evidence="1">
    <location>
        <begin position="103"/>
        <end position="170"/>
    </location>
</feature>
<dbReference type="AlphaFoldDB" id="A0A5P2DTG7"/>
<protein>
    <submittedName>
        <fullName evidence="2">Uncharacterized protein</fullName>
    </submittedName>
</protein>
<accession>A0A5P2DTG7</accession>
<dbReference type="Proteomes" id="UP000324101">
    <property type="component" value="Chromosome"/>
</dbReference>
<feature type="region of interest" description="Disordered" evidence="1">
    <location>
        <begin position="55"/>
        <end position="83"/>
    </location>
</feature>
<feature type="compositionally biased region" description="Low complexity" evidence="1">
    <location>
        <begin position="126"/>
        <end position="140"/>
    </location>
</feature>
<evidence type="ECO:0000256" key="1">
    <source>
        <dbReference type="SAM" id="MobiDB-lite"/>
    </source>
</evidence>
<dbReference type="EMBL" id="CP029189">
    <property type="protein sequence ID" value="QES58495.1"/>
    <property type="molecule type" value="Genomic_DNA"/>
</dbReference>
<gene>
    <name evidence="2" type="ORF">DEJ51_33815</name>
</gene>
<organism evidence="2 3">
    <name type="scientific">Streptomyces venezuelae</name>
    <dbReference type="NCBI Taxonomy" id="54571"/>
    <lineage>
        <taxon>Bacteria</taxon>
        <taxon>Bacillati</taxon>
        <taxon>Actinomycetota</taxon>
        <taxon>Actinomycetes</taxon>
        <taxon>Kitasatosporales</taxon>
        <taxon>Streptomycetaceae</taxon>
        <taxon>Streptomyces</taxon>
    </lineage>
</organism>
<feature type="compositionally biased region" description="Basic and acidic residues" evidence="1">
    <location>
        <begin position="64"/>
        <end position="79"/>
    </location>
</feature>
<sequence length="170" mass="17034">MAGRLEGFAPCNAVVTGFGGVTAALDGAAEFFDGVAEVLAPGLAFVTGSADRVTARGEAGGVGGDDRGGDPDGTGEREGCAGMPIAGASACTPIRLLPMATARIVPSTETGQPKPRSRRPRRPDWSTNTGAGAGSSTAGSDVPGFDRGTDPRWTEVMAGRTLRGLSLQGT</sequence>
<evidence type="ECO:0000313" key="3">
    <source>
        <dbReference type="Proteomes" id="UP000324101"/>
    </source>
</evidence>
<name>A0A5P2DTG7_STRVZ</name>
<evidence type="ECO:0000313" key="2">
    <source>
        <dbReference type="EMBL" id="QES58495.1"/>
    </source>
</evidence>
<reference evidence="2 3" key="1">
    <citation type="submission" date="2018-05" db="EMBL/GenBank/DDBJ databases">
        <title>Streptomyces venezuelae.</title>
        <authorList>
            <person name="Kim W."/>
            <person name="Lee N."/>
            <person name="Cho B.-K."/>
        </authorList>
    </citation>
    <scope>NUCLEOTIDE SEQUENCE [LARGE SCALE GENOMIC DNA]</scope>
    <source>
        <strain evidence="2 3">ATCC 21018</strain>
    </source>
</reference>